<organism evidence="1 2">
    <name type="scientific">Veronia pacifica</name>
    <dbReference type="NCBI Taxonomy" id="1080227"/>
    <lineage>
        <taxon>Bacteria</taxon>
        <taxon>Pseudomonadati</taxon>
        <taxon>Pseudomonadota</taxon>
        <taxon>Gammaproteobacteria</taxon>
        <taxon>Vibrionales</taxon>
        <taxon>Vibrionaceae</taxon>
        <taxon>Veronia</taxon>
    </lineage>
</organism>
<dbReference type="Proteomes" id="UP000094936">
    <property type="component" value="Unassembled WGS sequence"/>
</dbReference>
<dbReference type="OrthoDB" id="7840905at2"/>
<name>A0A1C3EPU3_9GAMM</name>
<gene>
    <name evidence="1" type="ORF">A8L45_04680</name>
</gene>
<dbReference type="RefSeq" id="WP_068899746.1">
    <property type="nucleotide sequence ID" value="NZ_JBHUIF010000033.1"/>
</dbReference>
<keyword evidence="2" id="KW-1185">Reference proteome</keyword>
<sequence>MKLIKYLNDHFITQSELLELSKVTEEELMKLQHRRLMPQCSYKLKINVESDSFFGAYSEHQELEYYAKGYISWVTAIKRLQSSNDAYLLFASRYKAALNNLKSDGFVISDHKFNEGLELHIEEQWAHFLNGTYGLCTKSGLPEDIAAKALATTEINELTEWSDLDEKQLSRLERAVNLLDSASSLFAPHERLKSSRHRLVDDVRREYKLDI</sequence>
<proteinExistence type="predicted"/>
<dbReference type="STRING" id="1080227.A8L45_04680"/>
<dbReference type="Pfam" id="PF19531">
    <property type="entry name" value="DUF6058"/>
    <property type="match status" value="1"/>
</dbReference>
<dbReference type="AlphaFoldDB" id="A0A1C3EPU3"/>
<dbReference type="EMBL" id="LYBM01000005">
    <property type="protein sequence ID" value="ODA35212.1"/>
    <property type="molecule type" value="Genomic_DNA"/>
</dbReference>
<reference evidence="1 2" key="1">
    <citation type="submission" date="2016-05" db="EMBL/GenBank/DDBJ databases">
        <title>Genomic Taxonomy of the Vibrionaceae.</title>
        <authorList>
            <person name="Gomez-Gil B."/>
            <person name="Enciso-Ibarra J."/>
        </authorList>
    </citation>
    <scope>NUCLEOTIDE SEQUENCE [LARGE SCALE GENOMIC DNA]</scope>
    <source>
        <strain evidence="1 2">CAIM 1920</strain>
    </source>
</reference>
<protein>
    <submittedName>
        <fullName evidence="1">Uncharacterized protein</fullName>
    </submittedName>
</protein>
<evidence type="ECO:0000313" key="2">
    <source>
        <dbReference type="Proteomes" id="UP000094936"/>
    </source>
</evidence>
<dbReference type="InterPro" id="IPR045694">
    <property type="entry name" value="DUF6058"/>
</dbReference>
<comment type="caution">
    <text evidence="1">The sequence shown here is derived from an EMBL/GenBank/DDBJ whole genome shotgun (WGS) entry which is preliminary data.</text>
</comment>
<accession>A0A1C3EPU3</accession>
<evidence type="ECO:0000313" key="1">
    <source>
        <dbReference type="EMBL" id="ODA35212.1"/>
    </source>
</evidence>